<name>A0ABU6MF09_9BACI</name>
<feature type="transmembrane region" description="Helical" evidence="5">
    <location>
        <begin position="86"/>
        <end position="111"/>
    </location>
</feature>
<dbReference type="PANTHER" id="PTHR47547:SF1">
    <property type="entry name" value="ASPARTATE-PROTON SYMPORTER"/>
    <property type="match status" value="1"/>
</dbReference>
<evidence type="ECO:0000256" key="1">
    <source>
        <dbReference type="ARBA" id="ARBA00004141"/>
    </source>
</evidence>
<dbReference type="Gene3D" id="1.20.1740.10">
    <property type="entry name" value="Amino acid/polyamine transporter I"/>
    <property type="match status" value="1"/>
</dbReference>
<feature type="transmembrane region" description="Helical" evidence="5">
    <location>
        <begin position="201"/>
        <end position="222"/>
    </location>
</feature>
<keyword evidence="4 5" id="KW-0472">Membrane</keyword>
<feature type="transmembrane region" description="Helical" evidence="5">
    <location>
        <begin position="12"/>
        <end position="33"/>
    </location>
</feature>
<dbReference type="InterPro" id="IPR002293">
    <property type="entry name" value="AA/rel_permease1"/>
</dbReference>
<dbReference type="RefSeq" id="WP_066269198.1">
    <property type="nucleotide sequence ID" value="NZ_JARMAB010000012.1"/>
</dbReference>
<accession>A0ABU6MF09</accession>
<feature type="transmembrane region" description="Helical" evidence="5">
    <location>
        <begin position="363"/>
        <end position="387"/>
    </location>
</feature>
<evidence type="ECO:0000256" key="2">
    <source>
        <dbReference type="ARBA" id="ARBA00022692"/>
    </source>
</evidence>
<feature type="transmembrane region" description="Helical" evidence="5">
    <location>
        <begin position="45"/>
        <end position="65"/>
    </location>
</feature>
<dbReference type="PANTHER" id="PTHR47547">
    <property type="match status" value="1"/>
</dbReference>
<dbReference type="Proteomes" id="UP001341444">
    <property type="component" value="Unassembled WGS sequence"/>
</dbReference>
<comment type="caution">
    <text evidence="6">The sequence shown here is derived from an EMBL/GenBank/DDBJ whole genome shotgun (WGS) entry which is preliminary data.</text>
</comment>
<evidence type="ECO:0000256" key="3">
    <source>
        <dbReference type="ARBA" id="ARBA00022989"/>
    </source>
</evidence>
<protein>
    <submittedName>
        <fullName evidence="6">APC family permease</fullName>
    </submittedName>
</protein>
<feature type="transmembrane region" description="Helical" evidence="5">
    <location>
        <begin position="131"/>
        <end position="152"/>
    </location>
</feature>
<feature type="transmembrane region" description="Helical" evidence="5">
    <location>
        <begin position="462"/>
        <end position="479"/>
    </location>
</feature>
<dbReference type="PIRSF" id="PIRSF006060">
    <property type="entry name" value="AA_transporter"/>
    <property type="match status" value="1"/>
</dbReference>
<dbReference type="InterPro" id="IPR052962">
    <property type="entry name" value="AA_Transporter_AGT"/>
</dbReference>
<dbReference type="Pfam" id="PF13520">
    <property type="entry name" value="AA_permease_2"/>
    <property type="match status" value="1"/>
</dbReference>
<evidence type="ECO:0000256" key="5">
    <source>
        <dbReference type="SAM" id="Phobius"/>
    </source>
</evidence>
<dbReference type="EMBL" id="JARMAB010000012">
    <property type="protein sequence ID" value="MED1203260.1"/>
    <property type="molecule type" value="Genomic_DNA"/>
</dbReference>
<feature type="transmembrane region" description="Helical" evidence="5">
    <location>
        <begin position="485"/>
        <end position="506"/>
    </location>
</feature>
<sequence length="542" mass="59372">MQQSGKFKKTMSLVDLILIGLGAIFGSAWLFAVSSVASKAGPGGFISWVIGGLIILLIGLVYAELGAALPRTGGILRYPVYSHGPLVGYLISFITIVAYSSLISIEVTAVRQYIAYWLPGLTKANSQAPTIVGWLVQFLMLLAFFLLNYWSVSTFAKSNRIISIFKYFVPLTIIVTLSLHFKAGNFTLKGFTPFGFKGIQGAITSGGVMFAYLGLHPIVSVAGEVKNPKRNIPIALIICIVLSTLIYTALQVLFIGSIPTGSLQQGWANIQGKFPLPFKDIAVALGLGWLAVIVVMDAVLSPGGNGNIFMNTTSRLVYAWSRNGTFFQKFSKVDHKTGIPRSALWLTFVLSVFWTLPFPSWNALVNVCSVALILSYAVAPISTAAFNVNAKHLEKPFKLKGRSVIAPISFVFVTYIVYWAGWNTISWLLGFQILMFIVYLAFSKFRKKSAVSLSQQLKSAWWLLAYYVMMLVICYYGSFGGGRGVLSAPLDLIIIAIGSLAIYYWAMYSGLPKAMIEEEDEAFDHQDVTLPLQEESSSTTLS</sequence>
<keyword evidence="2 5" id="KW-0812">Transmembrane</keyword>
<keyword evidence="7" id="KW-1185">Reference proteome</keyword>
<evidence type="ECO:0000256" key="4">
    <source>
        <dbReference type="ARBA" id="ARBA00023136"/>
    </source>
</evidence>
<evidence type="ECO:0000313" key="7">
    <source>
        <dbReference type="Proteomes" id="UP001341444"/>
    </source>
</evidence>
<feature type="transmembrane region" description="Helical" evidence="5">
    <location>
        <begin position="424"/>
        <end position="442"/>
    </location>
</feature>
<keyword evidence="3 5" id="KW-1133">Transmembrane helix</keyword>
<gene>
    <name evidence="6" type="ORF">P4T90_09225</name>
</gene>
<reference evidence="6 7" key="1">
    <citation type="submission" date="2023-03" db="EMBL/GenBank/DDBJ databases">
        <title>Bacillus Genome Sequencing.</title>
        <authorList>
            <person name="Dunlap C."/>
        </authorList>
    </citation>
    <scope>NUCLEOTIDE SEQUENCE [LARGE SCALE GENOMIC DNA]</scope>
    <source>
        <strain evidence="6 7">B-23453</strain>
    </source>
</reference>
<feature type="transmembrane region" description="Helical" evidence="5">
    <location>
        <begin position="338"/>
        <end position="357"/>
    </location>
</feature>
<comment type="subcellular location">
    <subcellularLocation>
        <location evidence="1">Membrane</location>
        <topology evidence="1">Multi-pass membrane protein</topology>
    </subcellularLocation>
</comment>
<organism evidence="6 7">
    <name type="scientific">Heyndrickxia acidicola</name>
    <dbReference type="NCBI Taxonomy" id="209389"/>
    <lineage>
        <taxon>Bacteria</taxon>
        <taxon>Bacillati</taxon>
        <taxon>Bacillota</taxon>
        <taxon>Bacilli</taxon>
        <taxon>Bacillales</taxon>
        <taxon>Bacillaceae</taxon>
        <taxon>Heyndrickxia</taxon>
    </lineage>
</organism>
<feature type="transmembrane region" description="Helical" evidence="5">
    <location>
        <begin position="164"/>
        <end position="181"/>
    </location>
</feature>
<feature type="transmembrane region" description="Helical" evidence="5">
    <location>
        <begin position="399"/>
        <end position="418"/>
    </location>
</feature>
<feature type="transmembrane region" description="Helical" evidence="5">
    <location>
        <begin position="281"/>
        <end position="300"/>
    </location>
</feature>
<feature type="transmembrane region" description="Helical" evidence="5">
    <location>
        <begin position="234"/>
        <end position="261"/>
    </location>
</feature>
<proteinExistence type="predicted"/>
<evidence type="ECO:0000313" key="6">
    <source>
        <dbReference type="EMBL" id="MED1203260.1"/>
    </source>
</evidence>